<reference evidence="2" key="1">
    <citation type="journal article" date="2023" name="Plant J.">
        <title>Genome sequences and population genomics provide insights into the demographic history, inbreeding, and mutation load of two 'living fossil' tree species of Dipteronia.</title>
        <authorList>
            <person name="Feng Y."/>
            <person name="Comes H.P."/>
            <person name="Chen J."/>
            <person name="Zhu S."/>
            <person name="Lu R."/>
            <person name="Zhang X."/>
            <person name="Li P."/>
            <person name="Qiu J."/>
            <person name="Olsen K.M."/>
            <person name="Qiu Y."/>
        </authorList>
    </citation>
    <scope>NUCLEOTIDE SEQUENCE</scope>
    <source>
        <strain evidence="2">KIB01</strain>
    </source>
</reference>
<name>A0AAD9X2L0_9ROSI</name>
<feature type="compositionally biased region" description="Polar residues" evidence="1">
    <location>
        <begin position="7"/>
        <end position="17"/>
    </location>
</feature>
<feature type="region of interest" description="Disordered" evidence="1">
    <location>
        <begin position="63"/>
        <end position="97"/>
    </location>
</feature>
<evidence type="ECO:0000313" key="3">
    <source>
        <dbReference type="Proteomes" id="UP001280121"/>
    </source>
</evidence>
<feature type="region of interest" description="Disordered" evidence="1">
    <location>
        <begin position="1"/>
        <end position="37"/>
    </location>
</feature>
<dbReference type="EMBL" id="JANJYI010000004">
    <property type="protein sequence ID" value="KAK2651603.1"/>
    <property type="molecule type" value="Genomic_DNA"/>
</dbReference>
<evidence type="ECO:0000256" key="1">
    <source>
        <dbReference type="SAM" id="MobiDB-lite"/>
    </source>
</evidence>
<organism evidence="2 3">
    <name type="scientific">Dipteronia dyeriana</name>
    <dbReference type="NCBI Taxonomy" id="168575"/>
    <lineage>
        <taxon>Eukaryota</taxon>
        <taxon>Viridiplantae</taxon>
        <taxon>Streptophyta</taxon>
        <taxon>Embryophyta</taxon>
        <taxon>Tracheophyta</taxon>
        <taxon>Spermatophyta</taxon>
        <taxon>Magnoliopsida</taxon>
        <taxon>eudicotyledons</taxon>
        <taxon>Gunneridae</taxon>
        <taxon>Pentapetalae</taxon>
        <taxon>rosids</taxon>
        <taxon>malvids</taxon>
        <taxon>Sapindales</taxon>
        <taxon>Sapindaceae</taxon>
        <taxon>Hippocastanoideae</taxon>
        <taxon>Acereae</taxon>
        <taxon>Dipteronia</taxon>
    </lineage>
</organism>
<dbReference type="AlphaFoldDB" id="A0AAD9X2L0"/>
<protein>
    <submittedName>
        <fullName evidence="2">Uncharacterized protein</fullName>
    </submittedName>
</protein>
<proteinExistence type="predicted"/>
<evidence type="ECO:0000313" key="2">
    <source>
        <dbReference type="EMBL" id="KAK2651603.1"/>
    </source>
</evidence>
<dbReference type="Proteomes" id="UP001280121">
    <property type="component" value="Unassembled WGS sequence"/>
</dbReference>
<gene>
    <name evidence="2" type="ORF">Ddye_011459</name>
</gene>
<feature type="compositionally biased region" description="Polar residues" evidence="1">
    <location>
        <begin position="68"/>
        <end position="79"/>
    </location>
</feature>
<sequence>MPPTVLAPTTTRTAETQPKSDGRHSRHSTRIVRSVKQSRIYKTRKQISFARICGLPVKHDVVGKSKARATQTEPRQSMSVAGLVRIHRPASNSGSGA</sequence>
<comment type="caution">
    <text evidence="2">The sequence shown here is derived from an EMBL/GenBank/DDBJ whole genome shotgun (WGS) entry which is preliminary data.</text>
</comment>
<accession>A0AAD9X2L0</accession>
<keyword evidence="3" id="KW-1185">Reference proteome</keyword>